<proteinExistence type="predicted"/>
<dbReference type="EMBL" id="CAUEEQ010079413">
    <property type="protein sequence ID" value="CAJ0968575.1"/>
    <property type="molecule type" value="Genomic_DNA"/>
</dbReference>
<keyword evidence="2" id="KW-1185">Reference proteome</keyword>
<evidence type="ECO:0000313" key="1">
    <source>
        <dbReference type="EMBL" id="CAJ0968575.1"/>
    </source>
</evidence>
<gene>
    <name evidence="1" type="ORF">RIMI_LOCUS23211896</name>
</gene>
<feature type="non-terminal residue" evidence="1">
    <location>
        <position position="1"/>
    </location>
</feature>
<accession>A0ABN9MPL7</accession>
<organism evidence="1 2">
    <name type="scientific">Ranitomeya imitator</name>
    <name type="common">mimic poison frog</name>
    <dbReference type="NCBI Taxonomy" id="111125"/>
    <lineage>
        <taxon>Eukaryota</taxon>
        <taxon>Metazoa</taxon>
        <taxon>Chordata</taxon>
        <taxon>Craniata</taxon>
        <taxon>Vertebrata</taxon>
        <taxon>Euteleostomi</taxon>
        <taxon>Amphibia</taxon>
        <taxon>Batrachia</taxon>
        <taxon>Anura</taxon>
        <taxon>Neobatrachia</taxon>
        <taxon>Hyloidea</taxon>
        <taxon>Dendrobatidae</taxon>
        <taxon>Dendrobatinae</taxon>
        <taxon>Ranitomeya</taxon>
    </lineage>
</organism>
<protein>
    <submittedName>
        <fullName evidence="1">Uncharacterized protein</fullName>
    </submittedName>
</protein>
<evidence type="ECO:0000313" key="2">
    <source>
        <dbReference type="Proteomes" id="UP001176940"/>
    </source>
</evidence>
<sequence length="149" mass="17267">IWICQNLIKHNSLFVKQLIGPDRLTCLYQIKRLLGLCCRLLQQCYDDNLNVALPMRMVEVFSSENTFLPVLEDAMTVSSLVEQILHYMIQKGYYRSLFLLINNKLPSSIEYSDVSRVPIAKILLENVMKPLHFIYSSCSDGASLQMRKY</sequence>
<name>A0ABN9MPL7_9NEOB</name>
<reference evidence="1" key="1">
    <citation type="submission" date="2023-07" db="EMBL/GenBank/DDBJ databases">
        <authorList>
            <person name="Stuckert A."/>
        </authorList>
    </citation>
    <scope>NUCLEOTIDE SEQUENCE</scope>
</reference>
<comment type="caution">
    <text evidence="1">The sequence shown here is derived from an EMBL/GenBank/DDBJ whole genome shotgun (WGS) entry which is preliminary data.</text>
</comment>
<dbReference type="Proteomes" id="UP001176940">
    <property type="component" value="Unassembled WGS sequence"/>
</dbReference>